<keyword evidence="4" id="KW-1185">Reference proteome</keyword>
<dbReference type="Proteomes" id="UP000253606">
    <property type="component" value="Chromosome"/>
</dbReference>
<dbReference type="AlphaFoldDB" id="A0A2Z5G112"/>
<dbReference type="InterPro" id="IPR012341">
    <property type="entry name" value="6hp_glycosidase-like_sf"/>
</dbReference>
<dbReference type="KEGG" id="abas:ACPOL_3507"/>
<evidence type="ECO:0000256" key="2">
    <source>
        <dbReference type="ARBA" id="ARBA00023235"/>
    </source>
</evidence>
<evidence type="ECO:0000256" key="1">
    <source>
        <dbReference type="ARBA" id="ARBA00008558"/>
    </source>
</evidence>
<dbReference type="Pfam" id="PF07221">
    <property type="entry name" value="GlcNAc_2-epim"/>
    <property type="match status" value="1"/>
</dbReference>
<reference evidence="3 4" key="1">
    <citation type="journal article" date="2018" name="Front. Microbiol.">
        <title>Hydrolytic Capabilities as a Key to Environmental Success: Chitinolytic and Cellulolytic Acidobacteria From Acidic Sub-arctic Soils and Boreal Peatlands.</title>
        <authorList>
            <person name="Belova S.E."/>
            <person name="Ravin N.V."/>
            <person name="Pankratov T.A."/>
            <person name="Rakitin A.L."/>
            <person name="Ivanova A.A."/>
            <person name="Beletsky A.V."/>
            <person name="Mardanov A.V."/>
            <person name="Sinninghe Damste J.S."/>
            <person name="Dedysh S.N."/>
        </authorList>
    </citation>
    <scope>NUCLEOTIDE SEQUENCE [LARGE SCALE GENOMIC DNA]</scope>
    <source>
        <strain evidence="3 4">SBC82</strain>
    </source>
</reference>
<dbReference type="EMBL" id="CP030840">
    <property type="protein sequence ID" value="AXC12792.1"/>
    <property type="molecule type" value="Genomic_DNA"/>
</dbReference>
<evidence type="ECO:0000313" key="3">
    <source>
        <dbReference type="EMBL" id="AXC12792.1"/>
    </source>
</evidence>
<dbReference type="InterPro" id="IPR010819">
    <property type="entry name" value="AGE/CE"/>
</dbReference>
<dbReference type="InterPro" id="IPR008928">
    <property type="entry name" value="6-hairpin_glycosidase_sf"/>
</dbReference>
<comment type="similarity">
    <text evidence="1">Belongs to the N-acylglucosamine 2-epimerase family.</text>
</comment>
<keyword evidence="2" id="KW-0413">Isomerase</keyword>
<dbReference type="PANTHER" id="PTHR15108">
    <property type="entry name" value="N-ACYLGLUCOSAMINE-2-EPIMERASE"/>
    <property type="match status" value="1"/>
</dbReference>
<dbReference type="GO" id="GO:0005975">
    <property type="term" value="P:carbohydrate metabolic process"/>
    <property type="evidence" value="ECO:0007669"/>
    <property type="project" value="InterPro"/>
</dbReference>
<sequence>MAPDPITYLPATPASYHALSEQVHEMLRTDVLDVWFPRAVDSQHGGFYSDWTRDWMKAPSEGKFSVMQGRMTWIAAQAVLREPRTKAAYLPIVQHGVTFLRDVMWDKQYGGYYWGLADDGTISPRFGDRKQMYGISFCIYGLSGAYAATHDPETLEQAKRSFRWVEEHAHDDRNGGYFEWLTREGNPILVDPSAVRVEQAGGFPVGYKSMNTHIHLLESYTELYSVWKDETLRRRLQELLGIVRDKVTVQPGAMNLFFTSDWRPVPDHDSYGHDVEATYLLLEAAEALGETNDPTTERIARMLTDHALAYGWDDAHGGFFRDGTFDGRPEDKFKEWWVQMEGLNTLLLLHSKYGSNTSVYWQAFQKQLQFIRNYQEDPTYHGYYNLIDTDGKPLTTDKGSIWKGAYHDGRALMNVTERLNRMAAQTEGSH</sequence>
<accession>A0A2Z5G112</accession>
<evidence type="ECO:0000313" key="4">
    <source>
        <dbReference type="Proteomes" id="UP000253606"/>
    </source>
</evidence>
<gene>
    <name evidence="3" type="ORF">ACPOL_3507</name>
</gene>
<name>A0A2Z5G112_9BACT</name>
<protein>
    <submittedName>
        <fullName evidence="3">N-acylglucosamine 2-epimerase</fullName>
    </submittedName>
</protein>
<dbReference type="Gene3D" id="1.50.10.10">
    <property type="match status" value="1"/>
</dbReference>
<organism evidence="3 4">
    <name type="scientific">Acidisarcina polymorpha</name>
    <dbReference type="NCBI Taxonomy" id="2211140"/>
    <lineage>
        <taxon>Bacteria</taxon>
        <taxon>Pseudomonadati</taxon>
        <taxon>Acidobacteriota</taxon>
        <taxon>Terriglobia</taxon>
        <taxon>Terriglobales</taxon>
        <taxon>Acidobacteriaceae</taxon>
        <taxon>Acidisarcina</taxon>
    </lineage>
</organism>
<proteinExistence type="inferred from homology"/>
<dbReference type="SUPFAM" id="SSF48208">
    <property type="entry name" value="Six-hairpin glycosidases"/>
    <property type="match status" value="1"/>
</dbReference>
<dbReference type="GO" id="GO:0016853">
    <property type="term" value="F:isomerase activity"/>
    <property type="evidence" value="ECO:0007669"/>
    <property type="project" value="UniProtKB-KW"/>
</dbReference>